<dbReference type="Pfam" id="PF12706">
    <property type="entry name" value="Lactamase_B_2"/>
    <property type="match status" value="1"/>
</dbReference>
<keyword evidence="2" id="KW-0378">Hydrolase</keyword>
<comment type="caution">
    <text evidence="4">The sequence shown here is derived from an EMBL/GenBank/DDBJ whole genome shotgun (WGS) entry which is preliminary data.</text>
</comment>
<evidence type="ECO:0000256" key="2">
    <source>
        <dbReference type="ARBA" id="ARBA00022801"/>
    </source>
</evidence>
<dbReference type="PANTHER" id="PTHR46018:SF2">
    <property type="entry name" value="ZINC PHOSPHODIESTERASE ELAC PROTEIN 1"/>
    <property type="match status" value="1"/>
</dbReference>
<keyword evidence="1" id="KW-0540">Nuclease</keyword>
<sequence length="306" mass="32199">MIRHTGMEVITLGVAAGPALRTEEAGISTAVVVDGAYYLVDFGLGCTRAAHTAGLRGRDLRAAFVTHLHSDHVAELSAYLLWNWGAAVDGFTSPVAIHGPSADPWTDSGAAGGTERLVGSLFDAFGYDIAIRTSDEGRPPLGGLVSAHDIRTPGDAAAARPVPVYRDDRVEVTAVLVQHPPVFPAYAFRFDTDHGSVTLSGDTAESDTLAALAEGTDLLVHEAVALDYYRDRGFGAAFLHHQERSHTSPDGAGRVAAKSGARRLVLSHLAGVAPDEYWRAAAASMFPGPVTVARSGLRFPVPARKG</sequence>
<dbReference type="SUPFAM" id="SSF56281">
    <property type="entry name" value="Metallo-hydrolase/oxidoreductase"/>
    <property type="match status" value="1"/>
</dbReference>
<reference evidence="4 5" key="1">
    <citation type="submission" date="2020-08" db="EMBL/GenBank/DDBJ databases">
        <title>Sequencing the genomes of 1000 actinobacteria strains.</title>
        <authorList>
            <person name="Klenk H.-P."/>
        </authorList>
    </citation>
    <scope>NUCLEOTIDE SEQUENCE [LARGE SCALE GENOMIC DNA]</scope>
    <source>
        <strain evidence="4 5">DSM 102030</strain>
    </source>
</reference>
<protein>
    <submittedName>
        <fullName evidence="4">Ribonuclease BN (tRNA processing enzyme)</fullName>
    </submittedName>
</protein>
<proteinExistence type="predicted"/>
<keyword evidence="1" id="KW-0255">Endonuclease</keyword>
<dbReference type="EMBL" id="JACHJT010000001">
    <property type="protein sequence ID" value="MBB4932836.1"/>
    <property type="molecule type" value="Genomic_DNA"/>
</dbReference>
<dbReference type="RefSeq" id="WP_184580511.1">
    <property type="nucleotide sequence ID" value="NZ_JACHJT010000001.1"/>
</dbReference>
<feature type="domain" description="Metallo-beta-lactamase" evidence="3">
    <location>
        <begin position="168"/>
        <end position="268"/>
    </location>
</feature>
<name>A0A7W7W3J2_9ACTN</name>
<dbReference type="Proteomes" id="UP000523007">
    <property type="component" value="Unassembled WGS sequence"/>
</dbReference>
<keyword evidence="5" id="KW-1185">Reference proteome</keyword>
<organism evidence="4 5">
    <name type="scientific">Lipingzhangella halophila</name>
    <dbReference type="NCBI Taxonomy" id="1783352"/>
    <lineage>
        <taxon>Bacteria</taxon>
        <taxon>Bacillati</taxon>
        <taxon>Actinomycetota</taxon>
        <taxon>Actinomycetes</taxon>
        <taxon>Streptosporangiales</taxon>
        <taxon>Nocardiopsidaceae</taxon>
        <taxon>Lipingzhangella</taxon>
    </lineage>
</organism>
<evidence type="ECO:0000256" key="1">
    <source>
        <dbReference type="ARBA" id="ARBA00022759"/>
    </source>
</evidence>
<dbReference type="InterPro" id="IPR044094">
    <property type="entry name" value="AtsA-like_MBL-fold"/>
</dbReference>
<accession>A0A7W7W3J2</accession>
<dbReference type="PANTHER" id="PTHR46018">
    <property type="entry name" value="ZINC PHOSPHODIESTERASE ELAC PROTEIN 1"/>
    <property type="match status" value="1"/>
</dbReference>
<dbReference type="InterPro" id="IPR001279">
    <property type="entry name" value="Metallo-B-lactamas"/>
</dbReference>
<evidence type="ECO:0000259" key="3">
    <source>
        <dbReference type="Pfam" id="PF12706"/>
    </source>
</evidence>
<dbReference type="AlphaFoldDB" id="A0A7W7W3J2"/>
<dbReference type="CDD" id="cd07719">
    <property type="entry name" value="arylsulfatase_AtsA-like_MBL-fold"/>
    <property type="match status" value="1"/>
</dbReference>
<dbReference type="Gene3D" id="3.60.15.10">
    <property type="entry name" value="Ribonuclease Z/Hydroxyacylglutathione hydrolase-like"/>
    <property type="match status" value="1"/>
</dbReference>
<dbReference type="Pfam" id="PF23023">
    <property type="entry name" value="Anti-Pycsar_Apyc1"/>
    <property type="match status" value="1"/>
</dbReference>
<gene>
    <name evidence="4" type="ORF">F4561_003656</name>
</gene>
<dbReference type="GO" id="GO:0042781">
    <property type="term" value="F:3'-tRNA processing endoribonuclease activity"/>
    <property type="evidence" value="ECO:0007669"/>
    <property type="project" value="TreeGrafter"/>
</dbReference>
<evidence type="ECO:0000313" key="5">
    <source>
        <dbReference type="Proteomes" id="UP000523007"/>
    </source>
</evidence>
<dbReference type="InterPro" id="IPR036866">
    <property type="entry name" value="RibonucZ/Hydroxyglut_hydro"/>
</dbReference>
<evidence type="ECO:0000313" key="4">
    <source>
        <dbReference type="EMBL" id="MBB4932836.1"/>
    </source>
</evidence>